<sequence length="120" mass="13256">MKELVESADPFEQFVLLSVVELTMADETPAHSYDVSRTAKAHLDEIEREPFGGVERQEVIATLGTLAEDGLLTKARTKSPTGKGRSVYELAVEPDNILATLSRTDLFDPYIESIRTESAE</sequence>
<dbReference type="Proteomes" id="UP000304382">
    <property type="component" value="Unassembled WGS sequence"/>
</dbReference>
<evidence type="ECO:0000313" key="2">
    <source>
        <dbReference type="Proteomes" id="UP000304382"/>
    </source>
</evidence>
<dbReference type="EMBL" id="BIXZ01000001">
    <property type="protein sequence ID" value="GCF12075.1"/>
    <property type="molecule type" value="Genomic_DNA"/>
</dbReference>
<reference evidence="1 2" key="1">
    <citation type="submission" date="2019-02" db="EMBL/GenBank/DDBJ databases">
        <title>Haloarcula mannanilyticum sp. nov., a mannan degrading haloarchaeon isolated from commercial salt.</title>
        <authorList>
            <person name="Enomoto S."/>
            <person name="Shimane Y."/>
            <person name="Kamekura M."/>
            <person name="Ito T."/>
            <person name="Moriya O."/>
            <person name="Ihara K."/>
            <person name="Takahashi-Ando N."/>
            <person name="Fukushima Y."/>
            <person name="Yoshida Y."/>
            <person name="Usama R."/>
            <person name="Takai K."/>
            <person name="Minegishi H."/>
        </authorList>
    </citation>
    <scope>NUCLEOTIDE SEQUENCE [LARGE SCALE GENOMIC DNA]</scope>
    <source>
        <strain evidence="1 2">MD130-1</strain>
    </source>
</reference>
<accession>A0A4C2EC32</accession>
<dbReference type="InterPro" id="IPR036388">
    <property type="entry name" value="WH-like_DNA-bd_sf"/>
</dbReference>
<protein>
    <submittedName>
        <fullName evidence="1">Uncharacterized protein</fullName>
    </submittedName>
</protein>
<dbReference type="Gene3D" id="1.10.10.10">
    <property type="entry name" value="Winged helix-like DNA-binding domain superfamily/Winged helix DNA-binding domain"/>
    <property type="match status" value="1"/>
</dbReference>
<name>A0A4C2EC32_9EURY</name>
<dbReference type="OrthoDB" id="217868at2157"/>
<keyword evidence="2" id="KW-1185">Reference proteome</keyword>
<dbReference type="AlphaFoldDB" id="A0A4C2EC32"/>
<gene>
    <name evidence="1" type="ORF">Harman_00100</name>
</gene>
<proteinExistence type="predicted"/>
<dbReference type="RefSeq" id="WP_137681799.1">
    <property type="nucleotide sequence ID" value="NZ_BIXZ01000001.1"/>
</dbReference>
<organism evidence="1 2">
    <name type="scientific">Haloarcula mannanilytica</name>
    <dbReference type="NCBI Taxonomy" id="2509225"/>
    <lineage>
        <taxon>Archaea</taxon>
        <taxon>Methanobacteriati</taxon>
        <taxon>Methanobacteriota</taxon>
        <taxon>Stenosarchaea group</taxon>
        <taxon>Halobacteria</taxon>
        <taxon>Halobacteriales</taxon>
        <taxon>Haloarculaceae</taxon>
        <taxon>Haloarcula</taxon>
    </lineage>
</organism>
<comment type="caution">
    <text evidence="1">The sequence shown here is derived from an EMBL/GenBank/DDBJ whole genome shotgun (WGS) entry which is preliminary data.</text>
</comment>
<evidence type="ECO:0000313" key="1">
    <source>
        <dbReference type="EMBL" id="GCF12075.1"/>
    </source>
</evidence>